<proteinExistence type="predicted"/>
<feature type="compositionally biased region" description="Basic and acidic residues" evidence="1">
    <location>
        <begin position="66"/>
        <end position="77"/>
    </location>
</feature>
<dbReference type="AlphaFoldDB" id="A0A8S9R2L4"/>
<dbReference type="Proteomes" id="UP000712600">
    <property type="component" value="Unassembled WGS sequence"/>
</dbReference>
<protein>
    <submittedName>
        <fullName evidence="2">Uncharacterized protein</fullName>
    </submittedName>
</protein>
<organism evidence="2 3">
    <name type="scientific">Brassica cretica</name>
    <name type="common">Mustard</name>
    <dbReference type="NCBI Taxonomy" id="69181"/>
    <lineage>
        <taxon>Eukaryota</taxon>
        <taxon>Viridiplantae</taxon>
        <taxon>Streptophyta</taxon>
        <taxon>Embryophyta</taxon>
        <taxon>Tracheophyta</taxon>
        <taxon>Spermatophyta</taxon>
        <taxon>Magnoliopsida</taxon>
        <taxon>eudicotyledons</taxon>
        <taxon>Gunneridae</taxon>
        <taxon>Pentapetalae</taxon>
        <taxon>rosids</taxon>
        <taxon>malvids</taxon>
        <taxon>Brassicales</taxon>
        <taxon>Brassicaceae</taxon>
        <taxon>Brassiceae</taxon>
        <taxon>Brassica</taxon>
    </lineage>
</organism>
<comment type="caution">
    <text evidence="2">The sequence shown here is derived from an EMBL/GenBank/DDBJ whole genome shotgun (WGS) entry which is preliminary data.</text>
</comment>
<feature type="region of interest" description="Disordered" evidence="1">
    <location>
        <begin position="21"/>
        <end position="77"/>
    </location>
</feature>
<gene>
    <name evidence="2" type="ORF">F2Q69_00011663</name>
</gene>
<feature type="compositionally biased region" description="Basic and acidic residues" evidence="1">
    <location>
        <begin position="21"/>
        <end position="37"/>
    </location>
</feature>
<dbReference type="EMBL" id="QGKX02000996">
    <property type="protein sequence ID" value="KAF3559083.1"/>
    <property type="molecule type" value="Genomic_DNA"/>
</dbReference>
<name>A0A8S9R2L4_BRACR</name>
<reference evidence="2" key="1">
    <citation type="submission" date="2019-12" db="EMBL/GenBank/DDBJ databases">
        <title>Genome sequencing and annotation of Brassica cretica.</title>
        <authorList>
            <person name="Studholme D.J."/>
            <person name="Sarris P."/>
        </authorList>
    </citation>
    <scope>NUCLEOTIDE SEQUENCE</scope>
    <source>
        <strain evidence="2">PFS-109/04</strain>
        <tissue evidence="2">Leaf</tissue>
    </source>
</reference>
<sequence>MTLQGGKGGSAEISQKIVELWEEHPQSNSKAVDEKSARRPKYPSSRNMTLQGGKGGSAEISQKIVELWEEHPQSNSK</sequence>
<evidence type="ECO:0000313" key="2">
    <source>
        <dbReference type="EMBL" id="KAF3559083.1"/>
    </source>
</evidence>
<accession>A0A8S9R2L4</accession>
<evidence type="ECO:0000313" key="3">
    <source>
        <dbReference type="Proteomes" id="UP000712600"/>
    </source>
</evidence>
<evidence type="ECO:0000256" key="1">
    <source>
        <dbReference type="SAM" id="MobiDB-lite"/>
    </source>
</evidence>